<evidence type="ECO:0000313" key="6">
    <source>
        <dbReference type="EMBL" id="EFQ04560.1"/>
    </source>
</evidence>
<dbReference type="FunFam" id="1.10.45.10:FF:000001">
    <property type="entry name" value="D-lactate dehydrogenase mitochondrial"/>
    <property type="match status" value="1"/>
</dbReference>
<keyword evidence="2" id="KW-0285">Flavoprotein</keyword>
<dbReference type="InterPro" id="IPR016169">
    <property type="entry name" value="FAD-bd_PCMH_sub2"/>
</dbReference>
<dbReference type="PROSITE" id="PS51387">
    <property type="entry name" value="FAD_PCMH"/>
    <property type="match status" value="1"/>
</dbReference>
<dbReference type="Gene3D" id="3.30.70.2740">
    <property type="match status" value="1"/>
</dbReference>
<dbReference type="InterPro" id="IPR016171">
    <property type="entry name" value="Vanillyl_alc_oxidase_C-sub2"/>
</dbReference>
<dbReference type="EMBL" id="AECS01000013">
    <property type="protein sequence ID" value="EFQ04560.1"/>
    <property type="molecule type" value="Genomic_DNA"/>
</dbReference>
<comment type="caution">
    <text evidence="6">The sequence shown here is derived from an EMBL/GenBank/DDBJ whole genome shotgun (WGS) entry which is preliminary data.</text>
</comment>
<name>E2ZAY0_9FIRM</name>
<dbReference type="HOGENOM" id="CLU_017779_9_2_9"/>
<dbReference type="InterPro" id="IPR036318">
    <property type="entry name" value="FAD-bd_PCMH-like_sf"/>
</dbReference>
<dbReference type="eggNOG" id="COG0277">
    <property type="taxonomic scope" value="Bacteria"/>
</dbReference>
<evidence type="ECO:0000256" key="4">
    <source>
        <dbReference type="ARBA" id="ARBA00023002"/>
    </source>
</evidence>
<dbReference type="Proteomes" id="UP000003195">
    <property type="component" value="Unassembled WGS sequence"/>
</dbReference>
<evidence type="ECO:0000256" key="3">
    <source>
        <dbReference type="ARBA" id="ARBA00022827"/>
    </source>
</evidence>
<dbReference type="InterPro" id="IPR006094">
    <property type="entry name" value="Oxid_FAD_bind_N"/>
</dbReference>
<dbReference type="SUPFAM" id="SSF55103">
    <property type="entry name" value="FAD-linked oxidases, C-terminal domain"/>
    <property type="match status" value="1"/>
</dbReference>
<evidence type="ECO:0000259" key="5">
    <source>
        <dbReference type="PROSITE" id="PS51387"/>
    </source>
</evidence>
<evidence type="ECO:0000313" key="7">
    <source>
        <dbReference type="Proteomes" id="UP000003195"/>
    </source>
</evidence>
<dbReference type="GO" id="GO:0016491">
    <property type="term" value="F:oxidoreductase activity"/>
    <property type="evidence" value="ECO:0007669"/>
    <property type="project" value="UniProtKB-KW"/>
</dbReference>
<dbReference type="GO" id="GO:0071949">
    <property type="term" value="F:FAD binding"/>
    <property type="evidence" value="ECO:0007669"/>
    <property type="project" value="InterPro"/>
</dbReference>
<dbReference type="AlphaFoldDB" id="E2ZAY0"/>
<dbReference type="Pfam" id="PF01565">
    <property type="entry name" value="FAD_binding_4"/>
    <property type="match status" value="1"/>
</dbReference>
<sequence length="507" mass="55704">MAVLMLNGYRRFKGLQVTVICDKAVSFIVILEVKGMAKGLVTPEIIEELKKIVGEKYVYTDKDKLDAYGHDEVTDPHYMKEAQVAVLPATTEEVAKVVKLCYDNDIVMVPRAAGTGLAAGAVAIYGGVIISIERMNKIIEIDKENMVVVAEPGITTAALQEAVNKEGLFYAGDPCSGDSCFIGGNVATNAGGNRAVKYGVTRDQVMGIEVVTPSGEVVQLGGKFRKNATGYMLMHLYIGSEGTLGIVTKVFLKLVALPKYEMDLLAVFDNLDAAIDLTPKVMNAGITPVCVEFMDNASIKQVEVFLNEKLQHSDIGNYIIIQIAGDSEDVLDEQCVTIDELARENGALDVLVADKDKIWKSRKAYLEADRQRSLVFSMEDIVVPMTEIPGAVQQISRLGEKYDVAMHCAGHCGDGNVHIDILKDDRSQEEWEEMLPKIQKEIYALVYNLGGRLSGEHGIGYKRAKLMKEYMDPVEMELMRSVKKALDPKNIMNPGKVVDVNDEIPVE</sequence>
<reference evidence="6 7" key="1">
    <citation type="submission" date="2010-08" db="EMBL/GenBank/DDBJ databases">
        <authorList>
            <person name="Weinstock G."/>
            <person name="Sodergren E."/>
            <person name="Clifton S."/>
            <person name="Fulton L."/>
            <person name="Fulton B."/>
            <person name="Courtney L."/>
            <person name="Fronick C."/>
            <person name="Harrison M."/>
            <person name="Strong C."/>
            <person name="Farmer C."/>
            <person name="Delahaunty K."/>
            <person name="Markovic C."/>
            <person name="Hall O."/>
            <person name="Minx P."/>
            <person name="Tomlinson C."/>
            <person name="Mitreva M."/>
            <person name="Hou S."/>
            <person name="Chen J."/>
            <person name="Wollam A."/>
            <person name="Pepin K.H."/>
            <person name="Johnson M."/>
            <person name="Bhonagiri V."/>
            <person name="Zhang X."/>
            <person name="Suruliraj S."/>
            <person name="Warren W."/>
            <person name="Chinwalla A."/>
            <person name="Mardis E.R."/>
            <person name="Wilson R.K."/>
        </authorList>
    </citation>
    <scope>NUCLEOTIDE SEQUENCE [LARGE SCALE GENOMIC DNA]</scope>
    <source>
        <strain evidence="6 7">F0359</strain>
    </source>
</reference>
<organism evidence="6 7">
    <name type="scientific">Megasphaera micronuciformis F0359</name>
    <dbReference type="NCBI Taxonomy" id="706434"/>
    <lineage>
        <taxon>Bacteria</taxon>
        <taxon>Bacillati</taxon>
        <taxon>Bacillota</taxon>
        <taxon>Negativicutes</taxon>
        <taxon>Veillonellales</taxon>
        <taxon>Veillonellaceae</taxon>
        <taxon>Megasphaera</taxon>
    </lineage>
</organism>
<dbReference type="Pfam" id="PF02913">
    <property type="entry name" value="FAD-oxidase_C"/>
    <property type="match status" value="1"/>
</dbReference>
<evidence type="ECO:0000256" key="1">
    <source>
        <dbReference type="ARBA" id="ARBA00001974"/>
    </source>
</evidence>
<gene>
    <name evidence="6" type="ORF">HMPREF9429_00603</name>
</gene>
<keyword evidence="7" id="KW-1185">Reference proteome</keyword>
<dbReference type="Gene3D" id="1.10.45.10">
    <property type="entry name" value="Vanillyl-alcohol Oxidase, Chain A, domain 4"/>
    <property type="match status" value="1"/>
</dbReference>
<dbReference type="InterPro" id="IPR004113">
    <property type="entry name" value="FAD-bd_oxidored_4_C"/>
</dbReference>
<dbReference type="InterPro" id="IPR051914">
    <property type="entry name" value="FAD-linked_OxidoTrans_Type4"/>
</dbReference>
<dbReference type="InterPro" id="IPR016166">
    <property type="entry name" value="FAD-bd_PCMH"/>
</dbReference>
<accession>E2ZAY0</accession>
<protein>
    <submittedName>
        <fullName evidence="6">Putative glycolate oxidase, subunit GlcD</fullName>
    </submittedName>
</protein>
<comment type="cofactor">
    <cofactor evidence="1">
        <name>FAD</name>
        <dbReference type="ChEBI" id="CHEBI:57692"/>
    </cofactor>
</comment>
<dbReference type="STRING" id="706434.HMPREF9429_00603"/>
<proteinExistence type="predicted"/>
<feature type="domain" description="FAD-binding PCMH-type" evidence="5">
    <location>
        <begin position="78"/>
        <end position="257"/>
    </location>
</feature>
<dbReference type="Gene3D" id="3.30.465.10">
    <property type="match status" value="1"/>
</dbReference>
<dbReference type="PANTHER" id="PTHR42934:SF2">
    <property type="entry name" value="GLYCOLATE OXIDASE SUBUNIT GLCD"/>
    <property type="match status" value="1"/>
</dbReference>
<keyword evidence="4" id="KW-0560">Oxidoreductase</keyword>
<dbReference type="PANTHER" id="PTHR42934">
    <property type="entry name" value="GLYCOLATE OXIDASE SUBUNIT GLCD"/>
    <property type="match status" value="1"/>
</dbReference>
<evidence type="ECO:0000256" key="2">
    <source>
        <dbReference type="ARBA" id="ARBA00022630"/>
    </source>
</evidence>
<dbReference type="InterPro" id="IPR016164">
    <property type="entry name" value="FAD-linked_Oxase-like_C"/>
</dbReference>
<dbReference type="SUPFAM" id="SSF56176">
    <property type="entry name" value="FAD-binding/transporter-associated domain-like"/>
    <property type="match status" value="1"/>
</dbReference>
<keyword evidence="3" id="KW-0274">FAD</keyword>